<dbReference type="Gene3D" id="3.30.420.10">
    <property type="entry name" value="Ribonuclease H-like superfamily/Ribonuclease H"/>
    <property type="match status" value="2"/>
</dbReference>
<dbReference type="InterPro" id="IPR036397">
    <property type="entry name" value="RNaseH_sf"/>
</dbReference>
<keyword evidence="2" id="KW-1185">Reference proteome</keyword>
<name>A0A4Y2M9U5_ARAVE</name>
<evidence type="ECO:0000313" key="2">
    <source>
        <dbReference type="Proteomes" id="UP000499080"/>
    </source>
</evidence>
<proteinExistence type="predicted"/>
<gene>
    <name evidence="1" type="ORF">AVEN_71595_1</name>
</gene>
<evidence type="ECO:0000313" key="1">
    <source>
        <dbReference type="EMBL" id="GBN23150.1"/>
    </source>
</evidence>
<organism evidence="1 2">
    <name type="scientific">Araneus ventricosus</name>
    <name type="common">Orbweaver spider</name>
    <name type="synonym">Epeira ventricosa</name>
    <dbReference type="NCBI Taxonomy" id="182803"/>
    <lineage>
        <taxon>Eukaryota</taxon>
        <taxon>Metazoa</taxon>
        <taxon>Ecdysozoa</taxon>
        <taxon>Arthropoda</taxon>
        <taxon>Chelicerata</taxon>
        <taxon>Arachnida</taxon>
        <taxon>Araneae</taxon>
        <taxon>Araneomorphae</taxon>
        <taxon>Entelegynae</taxon>
        <taxon>Araneoidea</taxon>
        <taxon>Araneidae</taxon>
        <taxon>Araneus</taxon>
    </lineage>
</organism>
<dbReference type="AlphaFoldDB" id="A0A4Y2M9U5"/>
<sequence>MGFKSRRSTRLPLTTARHKALRLAWDHQHQHWTIHDWKHVVWSDEYRFQIVLGVWTCTDMNIIEYIWDALQLALQNTSEPPRSSMNLWTALQDLWRELPPRYLQALEE</sequence>
<evidence type="ECO:0008006" key="3">
    <source>
        <dbReference type="Google" id="ProtNLM"/>
    </source>
</evidence>
<dbReference type="EMBL" id="BGPR01006959">
    <property type="protein sequence ID" value="GBN23150.1"/>
    <property type="molecule type" value="Genomic_DNA"/>
</dbReference>
<protein>
    <recommendedName>
        <fullName evidence="3">Transposase Tc1-like domain-containing protein</fullName>
    </recommendedName>
</protein>
<comment type="caution">
    <text evidence="1">The sequence shown here is derived from an EMBL/GenBank/DDBJ whole genome shotgun (WGS) entry which is preliminary data.</text>
</comment>
<reference evidence="1 2" key="1">
    <citation type="journal article" date="2019" name="Sci. Rep.">
        <title>Orb-weaving spider Araneus ventricosus genome elucidates the spidroin gene catalogue.</title>
        <authorList>
            <person name="Kono N."/>
            <person name="Nakamura H."/>
            <person name="Ohtoshi R."/>
            <person name="Moran D.A.P."/>
            <person name="Shinohara A."/>
            <person name="Yoshida Y."/>
            <person name="Fujiwara M."/>
            <person name="Mori M."/>
            <person name="Tomita M."/>
            <person name="Arakawa K."/>
        </authorList>
    </citation>
    <scope>NUCLEOTIDE SEQUENCE [LARGE SCALE GENOMIC DNA]</scope>
</reference>
<dbReference type="GO" id="GO:0003676">
    <property type="term" value="F:nucleic acid binding"/>
    <property type="evidence" value="ECO:0007669"/>
    <property type="project" value="InterPro"/>
</dbReference>
<accession>A0A4Y2M9U5</accession>
<dbReference type="Proteomes" id="UP000499080">
    <property type="component" value="Unassembled WGS sequence"/>
</dbReference>